<dbReference type="SUPFAM" id="SSF55486">
    <property type="entry name" value="Metalloproteases ('zincins'), catalytic domain"/>
    <property type="match status" value="1"/>
</dbReference>
<name>B4N927_DROWI</name>
<sequence length="608" mass="70119">MYLVVILVLAATRASQSTSISVENDLLHFSYELEQQLDTSFKPCDDFYGYVCTRNANLNQTVQQQRFQHFLKVANDEQLLDVELQLINFYKSCESNRGIDALKISQLYRQSGGWPALEAGAKSQNRSQELAKNNQTLTWLTLLGHFHEMGSPYFFETVVTMKSNKRLVTIQPDTSRRQTMRKFEQRVSELLQEFGIEQSRAHVAALEVLSFERSRREIIKSEYIDDQVQFNYGNFKRGPLSNVTLGRLDWDGYFRRLLGGKVPQSNDIIVIKQLPRLMDYFLLLQNTTMHRLLNWMWTDYLMDITSSNCQELAETYMGDVYAHVVQRVSADRVELAEMYSAIGKSYRGHFSGTNNGTVWIDELSQQCSQQFLGRVMHLTLDGDEGLDAAYRELILGRRSFYRNLEKLKRFQRKRQPPPQPATEQLRQYAQVFDAVNAVLGKQNLSTPLNYLLVGEYFARNLVAAGSSSRTPGAWRSMDTDKEFTLFKDCSGITSASQVNSNDLLLGLLAHRESWSSYMKWLSQPMGSQLQRRLDSLLNVGRLKLSLKRLYFIGNQLIDCRYRLSAVQQERRRQLSHAILRHTPEFSEIFNCRAGDALYGHATQNCNVF</sequence>
<organism evidence="5 6">
    <name type="scientific">Drosophila willistoni</name>
    <name type="common">Fruit fly</name>
    <dbReference type="NCBI Taxonomy" id="7260"/>
    <lineage>
        <taxon>Eukaryota</taxon>
        <taxon>Metazoa</taxon>
        <taxon>Ecdysozoa</taxon>
        <taxon>Arthropoda</taxon>
        <taxon>Hexapoda</taxon>
        <taxon>Insecta</taxon>
        <taxon>Pterygota</taxon>
        <taxon>Neoptera</taxon>
        <taxon>Endopterygota</taxon>
        <taxon>Diptera</taxon>
        <taxon>Brachycera</taxon>
        <taxon>Muscomorpha</taxon>
        <taxon>Ephydroidea</taxon>
        <taxon>Drosophilidae</taxon>
        <taxon>Drosophila</taxon>
        <taxon>Sophophora</taxon>
    </lineage>
</organism>
<dbReference type="PANTHER" id="PTHR11733:SF241">
    <property type="entry name" value="GH26575P-RELATED"/>
    <property type="match status" value="1"/>
</dbReference>
<dbReference type="eggNOG" id="KOG3624">
    <property type="taxonomic scope" value="Eukaryota"/>
</dbReference>
<dbReference type="OMA" id="WTDYLMD"/>
<evidence type="ECO:0000256" key="3">
    <source>
        <dbReference type="SAM" id="SignalP"/>
    </source>
</evidence>
<dbReference type="PANTHER" id="PTHR11733">
    <property type="entry name" value="ZINC METALLOPROTEASE FAMILY M13 NEPRILYSIN-RELATED"/>
    <property type="match status" value="1"/>
</dbReference>
<dbReference type="EMBL" id="CH964232">
    <property type="protein sequence ID" value="EDW81574.1"/>
    <property type="molecule type" value="Genomic_DNA"/>
</dbReference>
<dbReference type="PhylomeDB" id="B4N927"/>
<dbReference type="InterPro" id="IPR008753">
    <property type="entry name" value="Peptidase_M13_N"/>
</dbReference>
<feature type="chain" id="PRO_5002819516" description="Peptidase M13 N-terminal domain-containing protein" evidence="3">
    <location>
        <begin position="18"/>
        <end position="608"/>
    </location>
</feature>
<dbReference type="HOGENOM" id="CLU_462534_0_0_1"/>
<dbReference type="InterPro" id="IPR024079">
    <property type="entry name" value="MetalloPept_cat_dom_sf"/>
</dbReference>
<dbReference type="GO" id="GO:0004222">
    <property type="term" value="F:metalloendopeptidase activity"/>
    <property type="evidence" value="ECO:0007669"/>
    <property type="project" value="InterPro"/>
</dbReference>
<protein>
    <recommendedName>
        <fullName evidence="4">Peptidase M13 N-terminal domain-containing protein</fullName>
    </recommendedName>
</protein>
<accession>B4N927</accession>
<dbReference type="Gene3D" id="1.10.1380.10">
    <property type="entry name" value="Neutral endopeptidase , domain2"/>
    <property type="match status" value="1"/>
</dbReference>
<dbReference type="AlphaFoldDB" id="B4N927"/>
<feature type="signal peptide" evidence="3">
    <location>
        <begin position="1"/>
        <end position="17"/>
    </location>
</feature>
<dbReference type="FunCoup" id="B4N927">
    <property type="interactions" value="40"/>
</dbReference>
<evidence type="ECO:0000256" key="1">
    <source>
        <dbReference type="ARBA" id="ARBA00004401"/>
    </source>
</evidence>
<evidence type="ECO:0000259" key="4">
    <source>
        <dbReference type="Pfam" id="PF05649"/>
    </source>
</evidence>
<evidence type="ECO:0000313" key="5">
    <source>
        <dbReference type="EMBL" id="EDW81574.1"/>
    </source>
</evidence>
<dbReference type="GO" id="GO:0005886">
    <property type="term" value="C:plasma membrane"/>
    <property type="evidence" value="ECO:0007669"/>
    <property type="project" value="UniProtKB-SubCell"/>
</dbReference>
<dbReference type="OrthoDB" id="7945029at2759"/>
<dbReference type="Gene3D" id="3.40.390.10">
    <property type="entry name" value="Collagenase (Catalytic Domain)"/>
    <property type="match status" value="1"/>
</dbReference>
<feature type="domain" description="Peptidase M13 N-terminal" evidence="4">
    <location>
        <begin position="43"/>
        <end position="354"/>
    </location>
</feature>
<dbReference type="PROSITE" id="PS51885">
    <property type="entry name" value="NEPRILYSIN"/>
    <property type="match status" value="1"/>
</dbReference>
<keyword evidence="3" id="KW-0732">Signal</keyword>
<evidence type="ECO:0000313" key="6">
    <source>
        <dbReference type="Proteomes" id="UP000007798"/>
    </source>
</evidence>
<evidence type="ECO:0000256" key="2">
    <source>
        <dbReference type="ARBA" id="ARBA00007357"/>
    </source>
</evidence>
<comment type="similarity">
    <text evidence="2">Belongs to the peptidase M13 family.</text>
</comment>
<reference evidence="5 6" key="1">
    <citation type="journal article" date="2007" name="Nature">
        <title>Evolution of genes and genomes on the Drosophila phylogeny.</title>
        <authorList>
            <consortium name="Drosophila 12 Genomes Consortium"/>
            <person name="Clark A.G."/>
            <person name="Eisen M.B."/>
            <person name="Smith D.R."/>
            <person name="Bergman C.M."/>
            <person name="Oliver B."/>
            <person name="Markow T.A."/>
            <person name="Kaufman T.C."/>
            <person name="Kellis M."/>
            <person name="Gelbart W."/>
            <person name="Iyer V.N."/>
            <person name="Pollard D.A."/>
            <person name="Sackton T.B."/>
            <person name="Larracuente A.M."/>
            <person name="Singh N.D."/>
            <person name="Abad J.P."/>
            <person name="Abt D.N."/>
            <person name="Adryan B."/>
            <person name="Aguade M."/>
            <person name="Akashi H."/>
            <person name="Anderson W.W."/>
            <person name="Aquadro C.F."/>
            <person name="Ardell D.H."/>
            <person name="Arguello R."/>
            <person name="Artieri C.G."/>
            <person name="Barbash D.A."/>
            <person name="Barker D."/>
            <person name="Barsanti P."/>
            <person name="Batterham P."/>
            <person name="Batzoglou S."/>
            <person name="Begun D."/>
            <person name="Bhutkar A."/>
            <person name="Blanco E."/>
            <person name="Bosak S.A."/>
            <person name="Bradley R.K."/>
            <person name="Brand A.D."/>
            <person name="Brent M.R."/>
            <person name="Brooks A.N."/>
            <person name="Brown R.H."/>
            <person name="Butlin R.K."/>
            <person name="Caggese C."/>
            <person name="Calvi B.R."/>
            <person name="Bernardo de Carvalho A."/>
            <person name="Caspi A."/>
            <person name="Castrezana S."/>
            <person name="Celniker S.E."/>
            <person name="Chang J.L."/>
            <person name="Chapple C."/>
            <person name="Chatterji S."/>
            <person name="Chinwalla A."/>
            <person name="Civetta A."/>
            <person name="Clifton S.W."/>
            <person name="Comeron J.M."/>
            <person name="Costello J.C."/>
            <person name="Coyne J.A."/>
            <person name="Daub J."/>
            <person name="David R.G."/>
            <person name="Delcher A.L."/>
            <person name="Delehaunty K."/>
            <person name="Do C.B."/>
            <person name="Ebling H."/>
            <person name="Edwards K."/>
            <person name="Eickbush T."/>
            <person name="Evans J.D."/>
            <person name="Filipski A."/>
            <person name="Findeiss S."/>
            <person name="Freyhult E."/>
            <person name="Fulton L."/>
            <person name="Fulton R."/>
            <person name="Garcia A.C."/>
            <person name="Gardiner A."/>
            <person name="Garfield D.A."/>
            <person name="Garvin B.E."/>
            <person name="Gibson G."/>
            <person name="Gilbert D."/>
            <person name="Gnerre S."/>
            <person name="Godfrey J."/>
            <person name="Good R."/>
            <person name="Gotea V."/>
            <person name="Gravely B."/>
            <person name="Greenberg A.J."/>
            <person name="Griffiths-Jones S."/>
            <person name="Gross S."/>
            <person name="Guigo R."/>
            <person name="Gustafson E.A."/>
            <person name="Haerty W."/>
            <person name="Hahn M.W."/>
            <person name="Halligan D.L."/>
            <person name="Halpern A.L."/>
            <person name="Halter G.M."/>
            <person name="Han M.V."/>
            <person name="Heger A."/>
            <person name="Hillier L."/>
            <person name="Hinrichs A.S."/>
            <person name="Holmes I."/>
            <person name="Hoskins R.A."/>
            <person name="Hubisz M.J."/>
            <person name="Hultmark D."/>
            <person name="Huntley M.A."/>
            <person name="Jaffe D.B."/>
            <person name="Jagadeeshan S."/>
            <person name="Jeck W.R."/>
            <person name="Johnson J."/>
            <person name="Jones C.D."/>
            <person name="Jordan W.C."/>
            <person name="Karpen G.H."/>
            <person name="Kataoka E."/>
            <person name="Keightley P.D."/>
            <person name="Kheradpour P."/>
            <person name="Kirkness E.F."/>
            <person name="Koerich L.B."/>
            <person name="Kristiansen K."/>
            <person name="Kudrna D."/>
            <person name="Kulathinal R.J."/>
            <person name="Kumar S."/>
            <person name="Kwok R."/>
            <person name="Lander E."/>
            <person name="Langley C.H."/>
            <person name="Lapoint R."/>
            <person name="Lazzaro B.P."/>
            <person name="Lee S.J."/>
            <person name="Levesque L."/>
            <person name="Li R."/>
            <person name="Lin C.F."/>
            <person name="Lin M.F."/>
            <person name="Lindblad-Toh K."/>
            <person name="Llopart A."/>
            <person name="Long M."/>
            <person name="Low L."/>
            <person name="Lozovsky E."/>
            <person name="Lu J."/>
            <person name="Luo M."/>
            <person name="Machado C.A."/>
            <person name="Makalowski W."/>
            <person name="Marzo M."/>
            <person name="Matsuda M."/>
            <person name="Matzkin L."/>
            <person name="McAllister B."/>
            <person name="McBride C.S."/>
            <person name="McKernan B."/>
            <person name="McKernan K."/>
            <person name="Mendez-Lago M."/>
            <person name="Minx P."/>
            <person name="Mollenhauer M.U."/>
            <person name="Montooth K."/>
            <person name="Mount S.M."/>
            <person name="Mu X."/>
            <person name="Myers E."/>
            <person name="Negre B."/>
            <person name="Newfeld S."/>
            <person name="Nielsen R."/>
            <person name="Noor M.A."/>
            <person name="O'Grady P."/>
            <person name="Pachter L."/>
            <person name="Papaceit M."/>
            <person name="Parisi M.J."/>
            <person name="Parisi M."/>
            <person name="Parts L."/>
            <person name="Pedersen J.S."/>
            <person name="Pesole G."/>
            <person name="Phillippy A.M."/>
            <person name="Ponting C.P."/>
            <person name="Pop M."/>
            <person name="Porcelli D."/>
            <person name="Powell J.R."/>
            <person name="Prohaska S."/>
            <person name="Pruitt K."/>
            <person name="Puig M."/>
            <person name="Quesneville H."/>
            <person name="Ram K.R."/>
            <person name="Rand D."/>
            <person name="Rasmussen M.D."/>
            <person name="Reed L.K."/>
            <person name="Reenan R."/>
            <person name="Reily A."/>
            <person name="Remington K.A."/>
            <person name="Rieger T.T."/>
            <person name="Ritchie M.G."/>
            <person name="Robin C."/>
            <person name="Rogers Y.H."/>
            <person name="Rohde C."/>
            <person name="Rozas J."/>
            <person name="Rubenfield M.J."/>
            <person name="Ruiz A."/>
            <person name="Russo S."/>
            <person name="Salzberg S.L."/>
            <person name="Sanchez-Gracia A."/>
            <person name="Saranga D.J."/>
            <person name="Sato H."/>
            <person name="Schaeffer S.W."/>
            <person name="Schatz M.C."/>
            <person name="Schlenke T."/>
            <person name="Schwartz R."/>
            <person name="Segarra C."/>
            <person name="Singh R.S."/>
            <person name="Sirot L."/>
            <person name="Sirota M."/>
            <person name="Sisneros N.B."/>
            <person name="Smith C.D."/>
            <person name="Smith T.F."/>
            <person name="Spieth J."/>
            <person name="Stage D.E."/>
            <person name="Stark A."/>
            <person name="Stephan W."/>
            <person name="Strausberg R.L."/>
            <person name="Strempel S."/>
            <person name="Sturgill D."/>
            <person name="Sutton G."/>
            <person name="Sutton G.G."/>
            <person name="Tao W."/>
            <person name="Teichmann S."/>
            <person name="Tobari Y.N."/>
            <person name="Tomimura Y."/>
            <person name="Tsolas J.M."/>
            <person name="Valente V.L."/>
            <person name="Venter E."/>
            <person name="Venter J.C."/>
            <person name="Vicario S."/>
            <person name="Vieira F.G."/>
            <person name="Vilella A.J."/>
            <person name="Villasante A."/>
            <person name="Walenz B."/>
            <person name="Wang J."/>
            <person name="Wasserman M."/>
            <person name="Watts T."/>
            <person name="Wilson D."/>
            <person name="Wilson R.K."/>
            <person name="Wing R.A."/>
            <person name="Wolfner M.F."/>
            <person name="Wong A."/>
            <person name="Wong G.K."/>
            <person name="Wu C.I."/>
            <person name="Wu G."/>
            <person name="Yamamoto D."/>
            <person name="Yang H.P."/>
            <person name="Yang S.P."/>
            <person name="Yorke J.A."/>
            <person name="Yoshida K."/>
            <person name="Zdobnov E."/>
            <person name="Zhang P."/>
            <person name="Zhang Y."/>
            <person name="Zimin A.V."/>
            <person name="Baldwin J."/>
            <person name="Abdouelleil A."/>
            <person name="Abdulkadir J."/>
            <person name="Abebe A."/>
            <person name="Abera B."/>
            <person name="Abreu J."/>
            <person name="Acer S.C."/>
            <person name="Aftuck L."/>
            <person name="Alexander A."/>
            <person name="An P."/>
            <person name="Anderson E."/>
            <person name="Anderson S."/>
            <person name="Arachi H."/>
            <person name="Azer M."/>
            <person name="Bachantsang P."/>
            <person name="Barry A."/>
            <person name="Bayul T."/>
            <person name="Berlin A."/>
            <person name="Bessette D."/>
            <person name="Bloom T."/>
            <person name="Blye J."/>
            <person name="Boguslavskiy L."/>
            <person name="Bonnet C."/>
            <person name="Boukhgalter B."/>
            <person name="Bourzgui I."/>
            <person name="Brown A."/>
            <person name="Cahill P."/>
            <person name="Channer S."/>
            <person name="Cheshatsang Y."/>
            <person name="Chuda L."/>
            <person name="Citroen M."/>
            <person name="Collymore A."/>
            <person name="Cooke P."/>
            <person name="Costello M."/>
            <person name="D'Aco K."/>
            <person name="Daza R."/>
            <person name="De Haan G."/>
            <person name="DeGray S."/>
            <person name="DeMaso C."/>
            <person name="Dhargay N."/>
            <person name="Dooley K."/>
            <person name="Dooley E."/>
            <person name="Doricent M."/>
            <person name="Dorje P."/>
            <person name="Dorjee K."/>
            <person name="Dupes A."/>
            <person name="Elong R."/>
            <person name="Falk J."/>
            <person name="Farina A."/>
            <person name="Faro S."/>
            <person name="Ferguson D."/>
            <person name="Fisher S."/>
            <person name="Foley C.D."/>
            <person name="Franke A."/>
            <person name="Friedrich D."/>
            <person name="Gadbois L."/>
            <person name="Gearin G."/>
            <person name="Gearin C.R."/>
            <person name="Giannoukos G."/>
            <person name="Goode T."/>
            <person name="Graham J."/>
            <person name="Grandbois E."/>
            <person name="Grewal S."/>
            <person name="Gyaltsen K."/>
            <person name="Hafez N."/>
            <person name="Hagos B."/>
            <person name="Hall J."/>
            <person name="Henson C."/>
            <person name="Hollinger A."/>
            <person name="Honan T."/>
            <person name="Huard M.D."/>
            <person name="Hughes L."/>
            <person name="Hurhula B."/>
            <person name="Husby M.E."/>
            <person name="Kamat A."/>
            <person name="Kanga B."/>
            <person name="Kashin S."/>
            <person name="Khazanovich D."/>
            <person name="Kisner P."/>
            <person name="Lance K."/>
            <person name="Lara M."/>
            <person name="Lee W."/>
            <person name="Lennon N."/>
            <person name="Letendre F."/>
            <person name="LeVine R."/>
            <person name="Lipovsky A."/>
            <person name="Liu X."/>
            <person name="Liu J."/>
            <person name="Liu S."/>
            <person name="Lokyitsang T."/>
            <person name="Lokyitsang Y."/>
            <person name="Lubonja R."/>
            <person name="Lui A."/>
            <person name="MacDonald P."/>
            <person name="Magnisalis V."/>
            <person name="Maru K."/>
            <person name="Matthews C."/>
            <person name="McCusker W."/>
            <person name="McDonough S."/>
            <person name="Mehta T."/>
            <person name="Meldrim J."/>
            <person name="Meneus L."/>
            <person name="Mihai O."/>
            <person name="Mihalev A."/>
            <person name="Mihova T."/>
            <person name="Mittelman R."/>
            <person name="Mlenga V."/>
            <person name="Montmayeur A."/>
            <person name="Mulrain L."/>
            <person name="Navidi A."/>
            <person name="Naylor J."/>
            <person name="Negash T."/>
            <person name="Nguyen T."/>
            <person name="Nguyen N."/>
            <person name="Nicol R."/>
            <person name="Norbu C."/>
            <person name="Norbu N."/>
            <person name="Novod N."/>
            <person name="O'Neill B."/>
            <person name="Osman S."/>
            <person name="Markiewicz E."/>
            <person name="Oyono O.L."/>
            <person name="Patti C."/>
            <person name="Phunkhang P."/>
            <person name="Pierre F."/>
            <person name="Priest M."/>
            <person name="Raghuraman S."/>
            <person name="Rege F."/>
            <person name="Reyes R."/>
            <person name="Rise C."/>
            <person name="Rogov P."/>
            <person name="Ross K."/>
            <person name="Ryan E."/>
            <person name="Settipalli S."/>
            <person name="Shea T."/>
            <person name="Sherpa N."/>
            <person name="Shi L."/>
            <person name="Shih D."/>
            <person name="Sparrow T."/>
            <person name="Spaulding J."/>
            <person name="Stalker J."/>
            <person name="Stange-Thomann N."/>
            <person name="Stavropoulos S."/>
            <person name="Stone C."/>
            <person name="Strader C."/>
            <person name="Tesfaye S."/>
            <person name="Thomson T."/>
            <person name="Thoulutsang Y."/>
            <person name="Thoulutsang D."/>
            <person name="Topham K."/>
            <person name="Topping I."/>
            <person name="Tsamla T."/>
            <person name="Vassiliev H."/>
            <person name="Vo A."/>
            <person name="Wangchuk T."/>
            <person name="Wangdi T."/>
            <person name="Weiand M."/>
            <person name="Wilkinson J."/>
            <person name="Wilson A."/>
            <person name="Yadav S."/>
            <person name="Young G."/>
            <person name="Yu Q."/>
            <person name="Zembek L."/>
            <person name="Zhong D."/>
            <person name="Zimmer A."/>
            <person name="Zwirko Z."/>
            <person name="Jaffe D.B."/>
            <person name="Alvarez P."/>
            <person name="Brockman W."/>
            <person name="Butler J."/>
            <person name="Chin C."/>
            <person name="Gnerre S."/>
            <person name="Grabherr M."/>
            <person name="Kleber M."/>
            <person name="Mauceli E."/>
            <person name="MacCallum I."/>
        </authorList>
    </citation>
    <scope>NUCLEOTIDE SEQUENCE [LARGE SCALE GENOMIC DNA]</scope>
    <source>
        <strain evidence="6">Tucson 14030-0811.24</strain>
    </source>
</reference>
<dbReference type="InterPro" id="IPR000718">
    <property type="entry name" value="Peptidase_M13"/>
</dbReference>
<dbReference type="STRING" id="7260.B4N927"/>
<dbReference type="Proteomes" id="UP000007798">
    <property type="component" value="Unassembled WGS sequence"/>
</dbReference>
<dbReference type="InParanoid" id="B4N927"/>
<keyword evidence="5" id="KW-0378">Hydrolase</keyword>
<dbReference type="InterPro" id="IPR042089">
    <property type="entry name" value="Peptidase_M13_dom_2"/>
</dbReference>
<comment type="subcellular location">
    <subcellularLocation>
        <location evidence="1">Cell membrane</location>
        <topology evidence="1">Single-pass type II membrane protein</topology>
    </subcellularLocation>
</comment>
<keyword evidence="6" id="KW-1185">Reference proteome</keyword>
<gene>
    <name evidence="5" type="primary">Dwil\GK12140</name>
    <name evidence="5" type="ORF">Dwil_GK12140</name>
</gene>
<dbReference type="GO" id="GO:0016485">
    <property type="term" value="P:protein processing"/>
    <property type="evidence" value="ECO:0007669"/>
    <property type="project" value="TreeGrafter"/>
</dbReference>
<dbReference type="Pfam" id="PF05649">
    <property type="entry name" value="Peptidase_M13_N"/>
    <property type="match status" value="1"/>
</dbReference>
<proteinExistence type="inferred from homology"/>
<dbReference type="KEGG" id="dwi:6647268"/>